<feature type="transmembrane region" description="Helical" evidence="1">
    <location>
        <begin position="754"/>
        <end position="775"/>
    </location>
</feature>
<feature type="transmembrane region" description="Helical" evidence="1">
    <location>
        <begin position="334"/>
        <end position="357"/>
    </location>
</feature>
<dbReference type="GO" id="GO:0140359">
    <property type="term" value="F:ABC-type transporter activity"/>
    <property type="evidence" value="ECO:0007669"/>
    <property type="project" value="InterPro"/>
</dbReference>
<reference evidence="2 3" key="1">
    <citation type="submission" date="2019-08" db="EMBL/GenBank/DDBJ databases">
        <title>Deep-cultivation of Planctomycetes and their phenomic and genomic characterization uncovers novel biology.</title>
        <authorList>
            <person name="Wiegand S."/>
            <person name="Jogler M."/>
            <person name="Boedeker C."/>
            <person name="Pinto D."/>
            <person name="Vollmers J."/>
            <person name="Rivas-Marin E."/>
            <person name="Kohn T."/>
            <person name="Peeters S.H."/>
            <person name="Heuer A."/>
            <person name="Rast P."/>
            <person name="Oberbeckmann S."/>
            <person name="Bunk B."/>
            <person name="Jeske O."/>
            <person name="Meyerdierks A."/>
            <person name="Storesund J.E."/>
            <person name="Kallscheuer N."/>
            <person name="Luecker S."/>
            <person name="Lage O.M."/>
            <person name="Pohl T."/>
            <person name="Merkel B.J."/>
            <person name="Hornburger P."/>
            <person name="Mueller R.-W."/>
            <person name="Bruemmer F."/>
            <person name="Labrenz M."/>
            <person name="Spormann A.M."/>
            <person name="Op den Camp H."/>
            <person name="Overmann J."/>
            <person name="Amann R."/>
            <person name="Jetten M.S.M."/>
            <person name="Mascher T."/>
            <person name="Medema M.H."/>
            <person name="Devos D.P."/>
            <person name="Kaster A.-K."/>
            <person name="Ovreas L."/>
            <person name="Rohde M."/>
            <person name="Galperin M.Y."/>
            <person name="Jogler C."/>
        </authorList>
    </citation>
    <scope>NUCLEOTIDE SEQUENCE [LARGE SCALE GENOMIC DNA]</scope>
    <source>
        <strain evidence="2 3">FC18</strain>
    </source>
</reference>
<dbReference type="OrthoDB" id="260214at2"/>
<dbReference type="GO" id="GO:0005886">
    <property type="term" value="C:plasma membrane"/>
    <property type="evidence" value="ECO:0007669"/>
    <property type="project" value="UniProtKB-SubCell"/>
</dbReference>
<feature type="transmembrane region" description="Helical" evidence="1">
    <location>
        <begin position="300"/>
        <end position="322"/>
    </location>
</feature>
<feature type="transmembrane region" description="Helical" evidence="1">
    <location>
        <begin position="20"/>
        <end position="40"/>
    </location>
</feature>
<dbReference type="Proteomes" id="UP000322214">
    <property type="component" value="Chromosome"/>
</dbReference>
<dbReference type="KEGG" id="mff:MFFC18_51430"/>
<keyword evidence="1" id="KW-0812">Transmembrane</keyword>
<feature type="transmembrane region" description="Helical" evidence="1">
    <location>
        <begin position="228"/>
        <end position="246"/>
    </location>
</feature>
<keyword evidence="3" id="KW-1185">Reference proteome</keyword>
<dbReference type="PANTHER" id="PTHR43471">
    <property type="entry name" value="ABC TRANSPORTER PERMEASE"/>
    <property type="match status" value="1"/>
</dbReference>
<gene>
    <name evidence="2" type="ORF">MFFC18_51430</name>
</gene>
<dbReference type="Gene3D" id="2.130.10.10">
    <property type="entry name" value="YVTN repeat-like/Quinoprotein amine dehydrogenase"/>
    <property type="match status" value="1"/>
</dbReference>
<protein>
    <submittedName>
        <fullName evidence="2">ABC-2 family transporter protein</fullName>
    </submittedName>
</protein>
<dbReference type="Pfam" id="PF12679">
    <property type="entry name" value="ABC2_membrane_2"/>
    <property type="match status" value="1"/>
</dbReference>
<dbReference type="InterPro" id="IPR015943">
    <property type="entry name" value="WD40/YVTN_repeat-like_dom_sf"/>
</dbReference>
<evidence type="ECO:0000313" key="2">
    <source>
        <dbReference type="EMBL" id="QEG25219.1"/>
    </source>
</evidence>
<keyword evidence="1" id="KW-1133">Transmembrane helix</keyword>
<sequence length="780" mass="87690">MRPYLAIIKDSFRAALASKVLYVLLGLIVLFLLLVAPLHVRESLDTHINLDRDVRASNQAQLVYQIKEGVENDNKGMQRIWEMLSQEVKNKVDNATPDENADSDRKVTDVDRIFAAQSVVGELNDLIEDPEFFRDQDWDSKKLGSEARGYLEKDVASLTEKQKQRLNRVLISESFGGMVRKGAKSSLDFYYGPFDWSGALSNLFMTNLSQDQFASQISSTITRFLDKVVLSIGLLIAILVTANVVPQTFEPGTLNLLLSKPVSRMGLFLAKFVGGCMFIALCAMLLFAGLWLWMGLGLGIWERAVLISIPLYIVVFAIYYSVSAFTGLVTRSTILAIVATGLFWAVCWSVGMLYLFFSAQTEAFEITKIVSTDQGVLQTDPGFEPKTWDDETGDWVETKAPELDEEEKIQRMVFRYMGDSVPFPDPLGPVFVEGTNQTAFSRVLVGDPKTHRKQQFFVSGDDGEFIRKGNLPSGIIAMFATKENIICINRRGRFYRYDPDMTFENGETSGETWFVSIAPEERVEVQDQSLVAVNHESEEIAIYQAGKLDVFEVDSDDEEKKYKLRKSAQIETGTREGMTCHVAFQGSTILLALGNGQVILIDAATLEKKNEYLPESRVAIESVSGSPDGRWYSLLYKDETLRLVDTEKDRVEKPSVRGQGSISAVHFGAGEMFVADRTDRVTGYDLKDMTRKETKSPTGTWMQRTWRYGIKPLYFAFPKPGEFYKVVTHLSSSSDAQHNPDIDLTFQEVRPNPWSPLISGLVFMAVMLTISCLTFSRTDY</sequence>
<dbReference type="RefSeq" id="WP_075085822.1">
    <property type="nucleotide sequence ID" value="NZ_CP042912.1"/>
</dbReference>
<dbReference type="SUPFAM" id="SSF103473">
    <property type="entry name" value="MFS general substrate transporter"/>
    <property type="match status" value="1"/>
</dbReference>
<dbReference type="STRING" id="980251.GCA_001642875_03820"/>
<evidence type="ECO:0000313" key="3">
    <source>
        <dbReference type="Proteomes" id="UP000322214"/>
    </source>
</evidence>
<accession>A0A5B9PHX3</accession>
<dbReference type="EMBL" id="CP042912">
    <property type="protein sequence ID" value="QEG25219.1"/>
    <property type="molecule type" value="Genomic_DNA"/>
</dbReference>
<organism evidence="2 3">
    <name type="scientific">Mariniblastus fucicola</name>
    <dbReference type="NCBI Taxonomy" id="980251"/>
    <lineage>
        <taxon>Bacteria</taxon>
        <taxon>Pseudomonadati</taxon>
        <taxon>Planctomycetota</taxon>
        <taxon>Planctomycetia</taxon>
        <taxon>Pirellulales</taxon>
        <taxon>Pirellulaceae</taxon>
        <taxon>Mariniblastus</taxon>
    </lineage>
</organism>
<dbReference type="AlphaFoldDB" id="A0A5B9PHX3"/>
<dbReference type="SUPFAM" id="SSF69322">
    <property type="entry name" value="Tricorn protease domain 2"/>
    <property type="match status" value="1"/>
</dbReference>
<proteinExistence type="predicted"/>
<keyword evidence="1" id="KW-0472">Membrane</keyword>
<evidence type="ECO:0000256" key="1">
    <source>
        <dbReference type="SAM" id="Phobius"/>
    </source>
</evidence>
<dbReference type="InterPro" id="IPR036259">
    <property type="entry name" value="MFS_trans_sf"/>
</dbReference>
<feature type="transmembrane region" description="Helical" evidence="1">
    <location>
        <begin position="267"/>
        <end position="294"/>
    </location>
</feature>
<name>A0A5B9PHX3_9BACT</name>